<evidence type="ECO:0000313" key="1">
    <source>
        <dbReference type="EMBL" id="KAK1865898.1"/>
    </source>
</evidence>
<evidence type="ECO:0000313" key="2">
    <source>
        <dbReference type="Proteomes" id="UP000798662"/>
    </source>
</evidence>
<gene>
    <name evidence="1" type="ORF">I4F81_008421</name>
</gene>
<protein>
    <submittedName>
        <fullName evidence="1">Uncharacterized protein</fullName>
    </submittedName>
</protein>
<reference evidence="1" key="1">
    <citation type="submission" date="2019-11" db="EMBL/GenBank/DDBJ databases">
        <title>Nori genome reveals adaptations in red seaweeds to the harsh intertidal environment.</title>
        <authorList>
            <person name="Wang D."/>
            <person name="Mao Y."/>
        </authorList>
    </citation>
    <scope>NUCLEOTIDE SEQUENCE</scope>
    <source>
        <tissue evidence="1">Gametophyte</tissue>
    </source>
</reference>
<organism evidence="1 2">
    <name type="scientific">Pyropia yezoensis</name>
    <name type="common">Susabi-nori</name>
    <name type="synonym">Porphyra yezoensis</name>
    <dbReference type="NCBI Taxonomy" id="2788"/>
    <lineage>
        <taxon>Eukaryota</taxon>
        <taxon>Rhodophyta</taxon>
        <taxon>Bangiophyceae</taxon>
        <taxon>Bangiales</taxon>
        <taxon>Bangiaceae</taxon>
        <taxon>Pyropia</taxon>
    </lineage>
</organism>
<comment type="caution">
    <text evidence="1">The sequence shown here is derived from an EMBL/GenBank/DDBJ whole genome shotgun (WGS) entry which is preliminary data.</text>
</comment>
<keyword evidence="2" id="KW-1185">Reference proteome</keyword>
<proteinExistence type="predicted"/>
<dbReference type="Proteomes" id="UP000798662">
    <property type="component" value="Chromosome 2"/>
</dbReference>
<dbReference type="EMBL" id="CM020619">
    <property type="protein sequence ID" value="KAK1865898.1"/>
    <property type="molecule type" value="Genomic_DNA"/>
</dbReference>
<sequence length="164" mass="17087">MVLVVTAQLLSGLRSALNLVPRWPRLTTVALVADLTPLPHRLTTVTLVVRLGATAQPVPPPVHGCAAVALVQQVVGVALVADLPPLLHRLSPVTLEVRLGVRLEATAQPVPPPVHGCAAVTLAQHVMGVALVADLVPPLHRLSAVTLAVRQWVTTKPVARLAGG</sequence>
<name>A0ACC3C749_PYRYE</name>
<accession>A0ACC3C749</accession>